<dbReference type="GO" id="GO:0000922">
    <property type="term" value="C:spindle pole"/>
    <property type="evidence" value="ECO:0007669"/>
    <property type="project" value="InterPro"/>
</dbReference>
<reference evidence="9" key="1">
    <citation type="submission" date="2022-06" db="EMBL/GenBank/DDBJ databases">
        <authorList>
            <person name="Berger JAMES D."/>
            <person name="Berger JAMES D."/>
        </authorList>
    </citation>
    <scope>NUCLEOTIDE SEQUENCE [LARGE SCALE GENOMIC DNA]</scope>
</reference>
<feature type="domain" description="Gamma tubulin complex component C-terminal" evidence="7">
    <location>
        <begin position="562"/>
        <end position="766"/>
    </location>
</feature>
<feature type="compositionally biased region" description="Basic and acidic residues" evidence="6">
    <location>
        <begin position="835"/>
        <end position="860"/>
    </location>
</feature>
<evidence type="ECO:0000256" key="2">
    <source>
        <dbReference type="ARBA" id="ARBA00022490"/>
    </source>
</evidence>
<reference evidence="10" key="2">
    <citation type="submission" date="2023-11" db="UniProtKB">
        <authorList>
            <consortium name="WormBaseParasite"/>
        </authorList>
    </citation>
    <scope>IDENTIFICATION</scope>
</reference>
<evidence type="ECO:0000256" key="6">
    <source>
        <dbReference type="SAM" id="MobiDB-lite"/>
    </source>
</evidence>
<dbReference type="PANTHER" id="PTHR19302">
    <property type="entry name" value="GAMMA TUBULIN COMPLEX PROTEIN"/>
    <property type="match status" value="1"/>
</dbReference>
<keyword evidence="9" id="KW-1185">Reference proteome</keyword>
<comment type="similarity">
    <text evidence="1 5">Belongs to the TUBGCP family.</text>
</comment>
<evidence type="ECO:0000256" key="5">
    <source>
        <dbReference type="RuleBase" id="RU363050"/>
    </source>
</evidence>
<evidence type="ECO:0000313" key="9">
    <source>
        <dbReference type="Proteomes" id="UP000050792"/>
    </source>
</evidence>
<dbReference type="GO" id="GO:0007020">
    <property type="term" value="P:microtubule nucleation"/>
    <property type="evidence" value="ECO:0007669"/>
    <property type="project" value="InterPro"/>
</dbReference>
<keyword evidence="3 5" id="KW-0493">Microtubule</keyword>
<dbReference type="PANTHER" id="PTHR19302:SF13">
    <property type="entry name" value="GAMMA-TUBULIN COMPLEX COMPONENT 2"/>
    <property type="match status" value="1"/>
</dbReference>
<sequence>MAGSECTRNSIRHHVYALSKMFGVDLTYDPNVYAFADSLEKSIGRSTDTQYNIHDLVARLCDDNPQAGAVLRRYEELKPRNIRELSTVVYLLSRLKSDDVVLRSLEHLSLTTKPLNGQSKVSTVSVCGKNITHPQHVNSESCTLGSSSVQPVRNDSLRPVFGASDEVSLFSACGLGAHSSSFVQAPKSTSKNLVSSNTVQPPTFPLQPEWIYSRGTLWDDFLSMSLNSESFQQLPIESLSNAIQEYAVVSDLLQCLQGNQGLYIKPLPLSNRYAVRCFKVDEKMTPTLLDTVNKILPVCSDYSTVARFIGEKSTFEHGMVNQALAGAMRGLLKDYLILLCQLEYQYKIGQLGIVKLHFFLQETATAFNQLTRLVNNINTGQCSGGAVLSVLYDSLRSVYGVKQLHDLMLYLLRSATVPFFKILQKWIYRGVISDPYKEFFISAGSMPDFYDPDKSSPNNLHSASLQFDRLTQNYVDWAFFWECHYSLVSINLPSFLEPSASKILSTGKYLNVVQQCADRYELPTCEELVYNKEHSVFLDKIDQAHMYASSLLLKLMLQQKDLKEHLKSVKRFFLLDQGDFIVHFMDAATAELRKNSETISQLRLSSLLELALRTSTANSDPFKDNLSVVIFQFDLISQILMVLRAGSEDEPYLLPIQDKNLSGLEAFCLDYRVGWPIDLVLNRQVMDRYQMLFRHILYCKHVERLLCNSWILGKLARKCDNLMTTWFTTAFLLAQRMLIFIQHFQYYMSVEIIEPAWDSFFKRVDKVTREEFGRMSLSDDMAKTVTNFDTNFNRMLVELLEKIKQYAKHHSKLLSLVSRLDFNEFYTEFAMQYDQSERSPKSPGDHEPSLDKDTLVEHKSVPQTNSGSDNEDYI</sequence>
<dbReference type="InterPro" id="IPR041470">
    <property type="entry name" value="GCP_N"/>
</dbReference>
<dbReference type="GO" id="GO:0031122">
    <property type="term" value="P:cytoplasmic microtubule organization"/>
    <property type="evidence" value="ECO:0007669"/>
    <property type="project" value="TreeGrafter"/>
</dbReference>
<keyword evidence="2 5" id="KW-0963">Cytoplasm</keyword>
<dbReference type="GO" id="GO:0000930">
    <property type="term" value="C:gamma-tubulin complex"/>
    <property type="evidence" value="ECO:0007669"/>
    <property type="project" value="TreeGrafter"/>
</dbReference>
<accession>A0AA85FQC2</accession>
<dbReference type="InterPro" id="IPR040457">
    <property type="entry name" value="GCP_C"/>
</dbReference>
<dbReference type="GO" id="GO:0051321">
    <property type="term" value="P:meiotic cell cycle"/>
    <property type="evidence" value="ECO:0007669"/>
    <property type="project" value="TreeGrafter"/>
</dbReference>
<feature type="region of interest" description="Disordered" evidence="6">
    <location>
        <begin position="834"/>
        <end position="874"/>
    </location>
</feature>
<dbReference type="FunFam" id="1.20.120.1900:FF:000037">
    <property type="entry name" value="Gamma-tubulin complex component"/>
    <property type="match status" value="1"/>
</dbReference>
<dbReference type="AlphaFoldDB" id="A0AA85FQC2"/>
<evidence type="ECO:0000313" key="10">
    <source>
        <dbReference type="WBParaSite" id="SRDH1_6160.6"/>
    </source>
</evidence>
<dbReference type="Proteomes" id="UP000050792">
    <property type="component" value="Unassembled WGS sequence"/>
</dbReference>
<organism evidence="9 10">
    <name type="scientific">Schistosoma rodhaini</name>
    <dbReference type="NCBI Taxonomy" id="6188"/>
    <lineage>
        <taxon>Eukaryota</taxon>
        <taxon>Metazoa</taxon>
        <taxon>Spiralia</taxon>
        <taxon>Lophotrochozoa</taxon>
        <taxon>Platyhelminthes</taxon>
        <taxon>Trematoda</taxon>
        <taxon>Digenea</taxon>
        <taxon>Strigeidida</taxon>
        <taxon>Schistosomatoidea</taxon>
        <taxon>Schistosomatidae</taxon>
        <taxon>Schistosoma</taxon>
    </lineage>
</organism>
<evidence type="ECO:0000256" key="4">
    <source>
        <dbReference type="ARBA" id="ARBA00023212"/>
    </source>
</evidence>
<evidence type="ECO:0000259" key="7">
    <source>
        <dbReference type="Pfam" id="PF04130"/>
    </source>
</evidence>
<evidence type="ECO:0000256" key="1">
    <source>
        <dbReference type="ARBA" id="ARBA00010337"/>
    </source>
</evidence>
<dbReference type="InterPro" id="IPR042241">
    <property type="entry name" value="GCP_C_sf"/>
</dbReference>
<evidence type="ECO:0000259" key="8">
    <source>
        <dbReference type="Pfam" id="PF17681"/>
    </source>
</evidence>
<proteinExistence type="inferred from homology"/>
<dbReference type="InterPro" id="IPR007259">
    <property type="entry name" value="GCP"/>
</dbReference>
<feature type="domain" description="Gamma tubulin complex component protein N-terminal" evidence="8">
    <location>
        <begin position="249"/>
        <end position="558"/>
    </location>
</feature>
<protein>
    <recommendedName>
        <fullName evidence="5">Gamma-tubulin complex component</fullName>
    </recommendedName>
</protein>
<dbReference type="GO" id="GO:0000278">
    <property type="term" value="P:mitotic cell cycle"/>
    <property type="evidence" value="ECO:0007669"/>
    <property type="project" value="TreeGrafter"/>
</dbReference>
<dbReference type="GO" id="GO:0051011">
    <property type="term" value="F:microtubule minus-end binding"/>
    <property type="evidence" value="ECO:0007669"/>
    <property type="project" value="TreeGrafter"/>
</dbReference>
<evidence type="ECO:0000256" key="3">
    <source>
        <dbReference type="ARBA" id="ARBA00022701"/>
    </source>
</evidence>
<dbReference type="GO" id="GO:0005874">
    <property type="term" value="C:microtubule"/>
    <property type="evidence" value="ECO:0007669"/>
    <property type="project" value="UniProtKB-KW"/>
</dbReference>
<comment type="subcellular location">
    <subcellularLocation>
        <location evidence="5">Cytoplasm</location>
        <location evidence="5">Cytoskeleton</location>
        <location evidence="5">Microtubule organizing center</location>
    </subcellularLocation>
</comment>
<dbReference type="GO" id="GO:0043015">
    <property type="term" value="F:gamma-tubulin binding"/>
    <property type="evidence" value="ECO:0007669"/>
    <property type="project" value="InterPro"/>
</dbReference>
<name>A0AA85FQC2_9TREM</name>
<dbReference type="Pfam" id="PF04130">
    <property type="entry name" value="GCP_C_terminal"/>
    <property type="match status" value="1"/>
</dbReference>
<dbReference type="GO" id="GO:0051225">
    <property type="term" value="P:spindle assembly"/>
    <property type="evidence" value="ECO:0007669"/>
    <property type="project" value="TreeGrafter"/>
</dbReference>
<dbReference type="Gene3D" id="1.20.120.1900">
    <property type="entry name" value="Gamma-tubulin complex, C-terminal domain"/>
    <property type="match status" value="1"/>
</dbReference>
<dbReference type="WBParaSite" id="SRDH1_6160.6">
    <property type="protein sequence ID" value="SRDH1_6160.6"/>
    <property type="gene ID" value="SRDH1_6160"/>
</dbReference>
<dbReference type="Pfam" id="PF17681">
    <property type="entry name" value="GCP_N_terminal"/>
    <property type="match status" value="1"/>
</dbReference>
<keyword evidence="4 5" id="KW-0206">Cytoskeleton</keyword>